<protein>
    <submittedName>
        <fullName evidence="1">Uncharacterized protein</fullName>
    </submittedName>
</protein>
<evidence type="ECO:0000313" key="2">
    <source>
        <dbReference type="Proteomes" id="UP000007306"/>
    </source>
</evidence>
<dbReference type="Proteomes" id="UP000007306">
    <property type="component" value="Chromosome 11"/>
</dbReference>
<reference evidence="1" key="1">
    <citation type="submission" date="2015-06" db="UniProtKB">
        <authorList>
            <consortium name="EnsemblPlants"/>
        </authorList>
    </citation>
    <scope>IDENTIFICATION</scope>
</reference>
<accession>I1QXQ5</accession>
<proteinExistence type="predicted"/>
<name>I1QXQ5_ORYGL</name>
<dbReference type="AlphaFoldDB" id="I1QXQ5"/>
<dbReference type="EnsemblPlants" id="ORGLA11G0029700.1">
    <property type="protein sequence ID" value="ORGLA11G0029700.1"/>
    <property type="gene ID" value="ORGLA11G0029700"/>
</dbReference>
<dbReference type="Gramene" id="ORGLA11G0029700.1">
    <property type="protein sequence ID" value="ORGLA11G0029700.1"/>
    <property type="gene ID" value="ORGLA11G0029700"/>
</dbReference>
<reference evidence="1 2" key="2">
    <citation type="submission" date="2018-04" db="EMBL/GenBank/DDBJ databases">
        <title>OglaRS2 (Oryza glaberrima Reference Sequence Version 2).</title>
        <authorList>
            <person name="Zhang J."/>
            <person name="Kudrna D."/>
            <person name="Lee S."/>
            <person name="Talag J."/>
            <person name="Rajasekar S."/>
            <person name="Wing R.A."/>
        </authorList>
    </citation>
    <scope>NUCLEOTIDE SEQUENCE [LARGE SCALE GENOMIC DNA]</scope>
    <source>
        <strain evidence="1 2">cv. IRGC 96717</strain>
    </source>
</reference>
<dbReference type="HOGENOM" id="CLU_2626013_0_0_1"/>
<sequence>MGGQSALGCESVIHSSGTENQALDPRGIRKLEQGQLDNANIISTENTKEAYVEKITLQFLKIQQAQVDVGGIYVSNLLNKLLDNIMQFE</sequence>
<evidence type="ECO:0000313" key="1">
    <source>
        <dbReference type="EnsemblPlants" id="ORGLA11G0029700.1"/>
    </source>
</evidence>
<keyword evidence="2" id="KW-1185">Reference proteome</keyword>
<organism evidence="1 2">
    <name type="scientific">Oryza glaberrima</name>
    <name type="common">African rice</name>
    <dbReference type="NCBI Taxonomy" id="4538"/>
    <lineage>
        <taxon>Eukaryota</taxon>
        <taxon>Viridiplantae</taxon>
        <taxon>Streptophyta</taxon>
        <taxon>Embryophyta</taxon>
        <taxon>Tracheophyta</taxon>
        <taxon>Spermatophyta</taxon>
        <taxon>Magnoliopsida</taxon>
        <taxon>Liliopsida</taxon>
        <taxon>Poales</taxon>
        <taxon>Poaceae</taxon>
        <taxon>BOP clade</taxon>
        <taxon>Oryzoideae</taxon>
        <taxon>Oryzeae</taxon>
        <taxon>Oryzinae</taxon>
        <taxon>Oryza</taxon>
    </lineage>
</organism>